<proteinExistence type="predicted"/>
<sequence>MNPEAVEGRGPAGVQLMAVGKELKLRAQPAPRTRSGERAAGVQLLASPGAKAKTEAAAEQKLK</sequence>
<reference evidence="2 3" key="1">
    <citation type="submission" date="2020-04" db="EMBL/GenBank/DDBJ databases">
        <authorList>
            <person name="De Canck E."/>
        </authorList>
    </citation>
    <scope>NUCLEOTIDE SEQUENCE [LARGE SCALE GENOMIC DNA]</scope>
    <source>
        <strain evidence="2 3">LMG 27177</strain>
    </source>
</reference>
<organism evidence="2 3">
    <name type="scientific">Paraburkholderia fynbosensis</name>
    <dbReference type="NCBI Taxonomy" id="1200993"/>
    <lineage>
        <taxon>Bacteria</taxon>
        <taxon>Pseudomonadati</taxon>
        <taxon>Pseudomonadota</taxon>
        <taxon>Betaproteobacteria</taxon>
        <taxon>Burkholderiales</taxon>
        <taxon>Burkholderiaceae</taxon>
        <taxon>Paraburkholderia</taxon>
    </lineage>
</organism>
<dbReference type="AlphaFoldDB" id="A0A6J5G2Z9"/>
<dbReference type="Proteomes" id="UP000494252">
    <property type="component" value="Unassembled WGS sequence"/>
</dbReference>
<evidence type="ECO:0000313" key="2">
    <source>
        <dbReference type="EMBL" id="CAB3788883.1"/>
    </source>
</evidence>
<protein>
    <submittedName>
        <fullName evidence="2">Uncharacterized protein</fullName>
    </submittedName>
</protein>
<evidence type="ECO:0000256" key="1">
    <source>
        <dbReference type="SAM" id="MobiDB-lite"/>
    </source>
</evidence>
<gene>
    <name evidence="2" type="ORF">LMG27177_02503</name>
</gene>
<feature type="compositionally biased region" description="Basic and acidic residues" evidence="1">
    <location>
        <begin position="52"/>
        <end position="63"/>
    </location>
</feature>
<name>A0A6J5G2Z9_9BURK</name>
<keyword evidence="3" id="KW-1185">Reference proteome</keyword>
<feature type="region of interest" description="Disordered" evidence="1">
    <location>
        <begin position="26"/>
        <end position="63"/>
    </location>
</feature>
<accession>A0A6J5G2Z9</accession>
<evidence type="ECO:0000313" key="3">
    <source>
        <dbReference type="Proteomes" id="UP000494252"/>
    </source>
</evidence>
<dbReference type="EMBL" id="CADIKI010000006">
    <property type="protein sequence ID" value="CAB3788883.1"/>
    <property type="molecule type" value="Genomic_DNA"/>
</dbReference>